<sequence length="1025" mass="111521">MTKFLRYCRRLWLLGLTIFAMMVPVHMHAQDVQITGTVTSGDNAPLPGVNVLVKGTTMGTVTDVEGKYALSAPGSGTLIFTFIGMKTMEVDIANRAAIDIVMDADISQLDEVVVVGYGTQKKSDLTGSVSSISSKDIKTVPVASLSQALQGRAAGVQVTQVSNAPGGGVSIRIRGGNSIQGGNEPLYVVDGYPLTNENGPTISPNDIESMEILKDASATAIYGSRGANGVVIITTKRGKAGKPSILFESYYGMQEVRKKLDMLDATQLAQLINEGIANVNADNVGKPGFPKALTYTDEQIAALGKGTNWQDEIFREAPVQNYQLTISGGNDKTQYSVSGNLYDQDGIIINSGYKRTSFRLNLDTKVTDKLKISNSLTVSNARTNTISSDTDGGGSAGVVYAALNFSPTVPVYNADGSYTIDNRLGGIKISNPVALANETKNRTTITRMLGNVSGEYLLAKGLTLKVLLGANLAYNKTSYYQPRTVYASVGTNGSAYINSSQTVDWLNENTLNYQTTLNDRHKFNILLGYTLQAVDFEEYRASGQNFANDILENNNLGSAQQTNTSTSNVTHSALRSYIGRINYDLDGKYLVTLTTRIDGSSRFGKGNKNSLFPSGSFAWRIANEPFMADIRQVSDLKIRASYGITGNQEIGNYQSLSSLTTQNYNFGGTFIVGYSPNRIANPDLKWETTAQFDVGLDFGLFNDRISITADWYLKKTRDLLYSVSLPITSGFNTSLQNIGKVQNKGIEFSISSVNVDKALRWTTNFNISANRNKILDLGNVKGDIPAGSASGHLQLANSGILRVGEPIGVFYGLETDGIFQNQAEIDASAQKTAKPGDRRYKDLTPDGAINSSDRTILGYAQPKYIFGFTNSFSYKGFNLSIFFVGSQGNSVYNINRYELESLTGISNQSAVALNRWTPENPSNEIPRATSTGNPYQVTSRQVEDGSYIRMRNIQLGYTFPSEWMERLRLASARIYISGQNLLTITDYSGYDPEVSRFGQDNLSQGIDYGSYPTAKMYLVGLNIGF</sequence>
<keyword evidence="7 8" id="KW-0998">Cell outer membrane</keyword>
<evidence type="ECO:0000256" key="3">
    <source>
        <dbReference type="ARBA" id="ARBA00022452"/>
    </source>
</evidence>
<dbReference type="PROSITE" id="PS52016">
    <property type="entry name" value="TONB_DEPENDENT_REC_3"/>
    <property type="match status" value="1"/>
</dbReference>
<comment type="subcellular location">
    <subcellularLocation>
        <location evidence="1 8">Cell outer membrane</location>
        <topology evidence="1 8">Multi-pass membrane protein</topology>
    </subcellularLocation>
</comment>
<keyword evidence="5 9" id="KW-0798">TonB box</keyword>
<evidence type="ECO:0000256" key="7">
    <source>
        <dbReference type="ARBA" id="ARBA00023237"/>
    </source>
</evidence>
<keyword evidence="10" id="KW-0732">Signal</keyword>
<dbReference type="InterPro" id="IPR023996">
    <property type="entry name" value="TonB-dep_OMP_SusC/RagA"/>
</dbReference>
<dbReference type="SUPFAM" id="SSF49464">
    <property type="entry name" value="Carboxypeptidase regulatory domain-like"/>
    <property type="match status" value="1"/>
</dbReference>
<dbReference type="Pfam" id="PF00593">
    <property type="entry name" value="TonB_dep_Rec_b-barrel"/>
    <property type="match status" value="1"/>
</dbReference>
<dbReference type="AlphaFoldDB" id="A0A1T5IWD9"/>
<keyword evidence="4 8" id="KW-0812">Transmembrane</keyword>
<dbReference type="GO" id="GO:0009279">
    <property type="term" value="C:cell outer membrane"/>
    <property type="evidence" value="ECO:0007669"/>
    <property type="project" value="UniProtKB-SubCell"/>
</dbReference>
<dbReference type="Pfam" id="PF13715">
    <property type="entry name" value="CarbopepD_reg_2"/>
    <property type="match status" value="1"/>
</dbReference>
<dbReference type="InterPro" id="IPR000531">
    <property type="entry name" value="Beta-barrel_TonB"/>
</dbReference>
<dbReference type="NCBIfam" id="TIGR04057">
    <property type="entry name" value="SusC_RagA_signa"/>
    <property type="match status" value="1"/>
</dbReference>
<dbReference type="OrthoDB" id="9768177at2"/>
<dbReference type="FunFam" id="2.170.130.10:FF:000008">
    <property type="entry name" value="SusC/RagA family TonB-linked outer membrane protein"/>
    <property type="match status" value="1"/>
</dbReference>
<comment type="similarity">
    <text evidence="8 9">Belongs to the TonB-dependent receptor family.</text>
</comment>
<dbReference type="InterPro" id="IPR008969">
    <property type="entry name" value="CarboxyPept-like_regulatory"/>
</dbReference>
<dbReference type="NCBIfam" id="TIGR04056">
    <property type="entry name" value="OMP_RagA_SusC"/>
    <property type="match status" value="1"/>
</dbReference>
<reference evidence="13 14" key="1">
    <citation type="submission" date="2017-02" db="EMBL/GenBank/DDBJ databases">
        <authorList>
            <person name="Peterson S.W."/>
        </authorList>
    </citation>
    <scope>NUCLEOTIDE SEQUENCE [LARGE SCALE GENOMIC DNA]</scope>
    <source>
        <strain evidence="13 14">DSM 25262</strain>
    </source>
</reference>
<dbReference type="Gene3D" id="2.60.40.1120">
    <property type="entry name" value="Carboxypeptidase-like, regulatory domain"/>
    <property type="match status" value="1"/>
</dbReference>
<keyword evidence="14" id="KW-1185">Reference proteome</keyword>
<feature type="chain" id="PRO_5010547678" evidence="10">
    <location>
        <begin position="30"/>
        <end position="1025"/>
    </location>
</feature>
<dbReference type="STRING" id="688867.SAMN05660236_0478"/>
<evidence type="ECO:0000259" key="11">
    <source>
        <dbReference type="Pfam" id="PF00593"/>
    </source>
</evidence>
<feature type="domain" description="TonB-dependent receptor plug" evidence="12">
    <location>
        <begin position="122"/>
        <end position="230"/>
    </location>
</feature>
<evidence type="ECO:0000256" key="9">
    <source>
        <dbReference type="RuleBase" id="RU003357"/>
    </source>
</evidence>
<dbReference type="EMBL" id="FUZU01000001">
    <property type="protein sequence ID" value="SKC43516.1"/>
    <property type="molecule type" value="Genomic_DNA"/>
</dbReference>
<protein>
    <submittedName>
        <fullName evidence="13">TonB-linked outer membrane protein, SusC/RagA family</fullName>
    </submittedName>
</protein>
<evidence type="ECO:0000256" key="8">
    <source>
        <dbReference type="PROSITE-ProRule" id="PRU01360"/>
    </source>
</evidence>
<evidence type="ECO:0000256" key="6">
    <source>
        <dbReference type="ARBA" id="ARBA00023136"/>
    </source>
</evidence>
<dbReference type="RefSeq" id="WP_079685101.1">
    <property type="nucleotide sequence ID" value="NZ_FUZU01000001.1"/>
</dbReference>
<name>A0A1T5IWD9_9BACT</name>
<dbReference type="Gene3D" id="2.40.170.20">
    <property type="entry name" value="TonB-dependent receptor, beta-barrel domain"/>
    <property type="match status" value="1"/>
</dbReference>
<evidence type="ECO:0000256" key="1">
    <source>
        <dbReference type="ARBA" id="ARBA00004571"/>
    </source>
</evidence>
<feature type="signal peptide" evidence="10">
    <location>
        <begin position="1"/>
        <end position="29"/>
    </location>
</feature>
<dbReference type="Proteomes" id="UP000190961">
    <property type="component" value="Unassembled WGS sequence"/>
</dbReference>
<evidence type="ECO:0000256" key="10">
    <source>
        <dbReference type="SAM" id="SignalP"/>
    </source>
</evidence>
<dbReference type="InterPro" id="IPR012910">
    <property type="entry name" value="Plug_dom"/>
</dbReference>
<gene>
    <name evidence="13" type="ORF">SAMN05660236_0478</name>
</gene>
<keyword evidence="6 8" id="KW-0472">Membrane</keyword>
<dbReference type="Pfam" id="PF07715">
    <property type="entry name" value="Plug"/>
    <property type="match status" value="1"/>
</dbReference>
<evidence type="ECO:0000313" key="13">
    <source>
        <dbReference type="EMBL" id="SKC43516.1"/>
    </source>
</evidence>
<dbReference type="SUPFAM" id="SSF56935">
    <property type="entry name" value="Porins"/>
    <property type="match status" value="1"/>
</dbReference>
<dbReference type="InterPro" id="IPR023997">
    <property type="entry name" value="TonB-dep_OMP_SusC/RagA_CS"/>
</dbReference>
<evidence type="ECO:0000256" key="4">
    <source>
        <dbReference type="ARBA" id="ARBA00022692"/>
    </source>
</evidence>
<feature type="domain" description="TonB-dependent receptor-like beta-barrel" evidence="11">
    <location>
        <begin position="442"/>
        <end position="981"/>
    </location>
</feature>
<dbReference type="InterPro" id="IPR036942">
    <property type="entry name" value="Beta-barrel_TonB_sf"/>
</dbReference>
<evidence type="ECO:0000256" key="5">
    <source>
        <dbReference type="ARBA" id="ARBA00023077"/>
    </source>
</evidence>
<keyword evidence="3 8" id="KW-1134">Transmembrane beta strand</keyword>
<dbReference type="Gene3D" id="2.170.130.10">
    <property type="entry name" value="TonB-dependent receptor, plug domain"/>
    <property type="match status" value="1"/>
</dbReference>
<evidence type="ECO:0000256" key="2">
    <source>
        <dbReference type="ARBA" id="ARBA00022448"/>
    </source>
</evidence>
<accession>A0A1T5IWD9</accession>
<evidence type="ECO:0000313" key="14">
    <source>
        <dbReference type="Proteomes" id="UP000190961"/>
    </source>
</evidence>
<organism evidence="13 14">
    <name type="scientific">Ohtaekwangia koreensis</name>
    <dbReference type="NCBI Taxonomy" id="688867"/>
    <lineage>
        <taxon>Bacteria</taxon>
        <taxon>Pseudomonadati</taxon>
        <taxon>Bacteroidota</taxon>
        <taxon>Cytophagia</taxon>
        <taxon>Cytophagales</taxon>
        <taxon>Fulvivirgaceae</taxon>
        <taxon>Ohtaekwangia</taxon>
    </lineage>
</organism>
<proteinExistence type="inferred from homology"/>
<evidence type="ECO:0000259" key="12">
    <source>
        <dbReference type="Pfam" id="PF07715"/>
    </source>
</evidence>
<keyword evidence="2 8" id="KW-0813">Transport</keyword>
<dbReference type="InterPro" id="IPR037066">
    <property type="entry name" value="Plug_dom_sf"/>
</dbReference>
<dbReference type="InterPro" id="IPR039426">
    <property type="entry name" value="TonB-dep_rcpt-like"/>
</dbReference>